<name>K0SFJ4_THAOC</name>
<proteinExistence type="predicted"/>
<keyword evidence="1" id="KW-1133">Transmembrane helix</keyword>
<dbReference type="Proteomes" id="UP000266841">
    <property type="component" value="Unassembled WGS sequence"/>
</dbReference>
<keyword evidence="1" id="KW-0472">Membrane</keyword>
<keyword evidence="3" id="KW-1185">Reference proteome</keyword>
<keyword evidence="1" id="KW-0812">Transmembrane</keyword>
<reference evidence="2 3" key="1">
    <citation type="journal article" date="2012" name="Genome Biol.">
        <title>Genome and low-iron response of an oceanic diatom adapted to chronic iron limitation.</title>
        <authorList>
            <person name="Lommer M."/>
            <person name="Specht M."/>
            <person name="Roy A.S."/>
            <person name="Kraemer L."/>
            <person name="Andreson R."/>
            <person name="Gutowska M.A."/>
            <person name="Wolf J."/>
            <person name="Bergner S.V."/>
            <person name="Schilhabel M.B."/>
            <person name="Klostermeier U.C."/>
            <person name="Beiko R.G."/>
            <person name="Rosenstiel P."/>
            <person name="Hippler M."/>
            <person name="Laroche J."/>
        </authorList>
    </citation>
    <scope>NUCLEOTIDE SEQUENCE [LARGE SCALE GENOMIC DNA]</scope>
    <source>
        <strain evidence="2 3">CCMP1005</strain>
    </source>
</reference>
<evidence type="ECO:0000256" key="1">
    <source>
        <dbReference type="SAM" id="Phobius"/>
    </source>
</evidence>
<feature type="transmembrane region" description="Helical" evidence="1">
    <location>
        <begin position="136"/>
        <end position="156"/>
    </location>
</feature>
<dbReference type="EMBL" id="AGNL01017617">
    <property type="protein sequence ID" value="EJK64120.1"/>
    <property type="molecule type" value="Genomic_DNA"/>
</dbReference>
<evidence type="ECO:0000313" key="2">
    <source>
        <dbReference type="EMBL" id="EJK64120.1"/>
    </source>
</evidence>
<gene>
    <name evidence="2" type="ORF">THAOC_15176</name>
</gene>
<sequence length="202" mass="22199">MVYAAGINKIELDVINGIQYCHPLACGFAVLSGVPLSLFGLVWTVLTVVLFEFPHCLPRRKLTDGRSAERGHSGAVVESKNIDRAQPTVCVAQGWKSENARRQHEHSTAKATGQQRAPTPFFVIGVDNVESAKRSAGGAAIMFAVLFLLSLASMRWSNLRRNVAEEHGGYRLLRYDDYQADGGSGSSRDRSSYQLSDQQLFL</sequence>
<protein>
    <submittedName>
        <fullName evidence="2">Uncharacterized protein</fullName>
    </submittedName>
</protein>
<dbReference type="AlphaFoldDB" id="K0SFJ4"/>
<organism evidence="2 3">
    <name type="scientific">Thalassiosira oceanica</name>
    <name type="common">Marine diatom</name>
    <dbReference type="NCBI Taxonomy" id="159749"/>
    <lineage>
        <taxon>Eukaryota</taxon>
        <taxon>Sar</taxon>
        <taxon>Stramenopiles</taxon>
        <taxon>Ochrophyta</taxon>
        <taxon>Bacillariophyta</taxon>
        <taxon>Coscinodiscophyceae</taxon>
        <taxon>Thalassiosirophycidae</taxon>
        <taxon>Thalassiosirales</taxon>
        <taxon>Thalassiosiraceae</taxon>
        <taxon>Thalassiosira</taxon>
    </lineage>
</organism>
<feature type="transmembrane region" description="Helical" evidence="1">
    <location>
        <begin position="28"/>
        <end position="51"/>
    </location>
</feature>
<accession>K0SFJ4</accession>
<evidence type="ECO:0000313" key="3">
    <source>
        <dbReference type="Proteomes" id="UP000266841"/>
    </source>
</evidence>
<comment type="caution">
    <text evidence="2">The sequence shown here is derived from an EMBL/GenBank/DDBJ whole genome shotgun (WGS) entry which is preliminary data.</text>
</comment>